<feature type="compositionally biased region" description="Gly residues" evidence="1">
    <location>
        <begin position="54"/>
        <end position="64"/>
    </location>
</feature>
<gene>
    <name evidence="2" type="primary">orf114</name>
</gene>
<proteinExistence type="predicted"/>
<evidence type="ECO:0000256" key="1">
    <source>
        <dbReference type="SAM" id="MobiDB-lite"/>
    </source>
</evidence>
<organism evidence="2">
    <name type="scientific">Pseudochlorodesmis sp. HV01306b</name>
    <dbReference type="NCBI Taxonomy" id="2358489"/>
    <lineage>
        <taxon>Eukaryota</taxon>
        <taxon>Viridiplantae</taxon>
        <taxon>Chlorophyta</taxon>
        <taxon>core chlorophytes</taxon>
        <taxon>Ulvophyceae</taxon>
        <taxon>TCBD clade</taxon>
        <taxon>Bryopsidales</taxon>
        <taxon>Bryopsidineae</taxon>
        <taxon>Bryopsidaceae</taxon>
        <taxon>Pseudochlorodesmis</taxon>
    </lineage>
</organism>
<evidence type="ECO:0000313" key="2">
    <source>
        <dbReference type="EMBL" id="AYC64428.1"/>
    </source>
</evidence>
<reference evidence="2" key="2">
    <citation type="journal article" date="2019" name="Mol. Phylogenet. Evol.">
        <title>Reassessment of the classification of bryopsidales (chlorophyta) based on chloroplast phylogenomic analyses.</title>
        <authorList>
            <person name="Cremen M.C."/>
            <person name="Leliaert F."/>
            <person name="West J."/>
            <person name="Lam D.W."/>
            <person name="Shimada S."/>
            <person name="Lopez-Bautista J.M."/>
            <person name="Verbruggen H."/>
        </authorList>
    </citation>
    <scope>NUCLEOTIDE SEQUENCE</scope>
</reference>
<geneLocation type="chloroplast" evidence="2"/>
<sequence>MGSFLEPTYSISKSKPTTSLQGFTKQIETKFCDDFTYNTTTKSDGGYTLSSNDGGSGGSNDGGGGSGFGGGSRYIVLVLLGSGIIVIGKILSHYCYKLIEYGYKTMRQRSFLPK</sequence>
<dbReference type="EMBL" id="MH591096">
    <property type="protein sequence ID" value="AYC64428.1"/>
    <property type="molecule type" value="Genomic_DNA"/>
</dbReference>
<keyword evidence="2" id="KW-0934">Plastid</keyword>
<protein>
    <submittedName>
        <fullName evidence="2">Uncharacterized protein</fullName>
    </submittedName>
</protein>
<name>A0A386AY99_9CHLO</name>
<reference evidence="2" key="1">
    <citation type="submission" date="2018-07" db="EMBL/GenBank/DDBJ databases">
        <authorList>
            <person name="Quirk P.G."/>
            <person name="Krulwich T.A."/>
        </authorList>
    </citation>
    <scope>NUCLEOTIDE SEQUENCE</scope>
</reference>
<keyword evidence="2" id="KW-0150">Chloroplast</keyword>
<feature type="region of interest" description="Disordered" evidence="1">
    <location>
        <begin position="38"/>
        <end position="64"/>
    </location>
</feature>
<dbReference type="AlphaFoldDB" id="A0A386AY99"/>
<accession>A0A386AY99</accession>